<comment type="caution">
    <text evidence="9">The sequence shown here is derived from an EMBL/GenBank/DDBJ whole genome shotgun (WGS) entry which is preliminary data.</text>
</comment>
<dbReference type="InterPro" id="IPR010095">
    <property type="entry name" value="Cas12f1-like_TNB"/>
</dbReference>
<evidence type="ECO:0000256" key="2">
    <source>
        <dbReference type="ARBA" id="ARBA00011044"/>
    </source>
</evidence>
<dbReference type="EMBL" id="WHOC01000141">
    <property type="protein sequence ID" value="NOU89113.1"/>
    <property type="molecule type" value="Genomic_DNA"/>
</dbReference>
<dbReference type="NCBIfam" id="NF040570">
    <property type="entry name" value="guided_TnpB"/>
    <property type="match status" value="1"/>
</dbReference>
<dbReference type="RefSeq" id="WP_171692081.1">
    <property type="nucleotide sequence ID" value="NZ_WHOC01000141.1"/>
</dbReference>
<feature type="domain" description="Probable transposase IS891/IS1136/IS1341" evidence="7">
    <location>
        <begin position="44"/>
        <end position="154"/>
    </location>
</feature>
<protein>
    <submittedName>
        <fullName evidence="9">IS200/IS605 family element transposase accessory protein TnpB</fullName>
    </submittedName>
</protein>
<evidence type="ECO:0000313" key="9">
    <source>
        <dbReference type="EMBL" id="NOU89113.1"/>
    </source>
</evidence>
<comment type="similarity">
    <text evidence="1">In the C-terminal section; belongs to the transposase 35 family.</text>
</comment>
<dbReference type="Pfam" id="PF07282">
    <property type="entry name" value="Cas12f1-like_TNB"/>
    <property type="match status" value="1"/>
</dbReference>
<evidence type="ECO:0000256" key="5">
    <source>
        <dbReference type="ARBA" id="ARBA00023172"/>
    </source>
</evidence>
<dbReference type="NCBIfam" id="TIGR01766">
    <property type="entry name" value="IS200/IS605 family accessory protein TnpB-like domain"/>
    <property type="match status" value="1"/>
</dbReference>
<sequence length="241" mass="27230">MKGRRIELSKIGDVQIKLHRQPQGTIKTCTIAAKNGRYYACLSYEGEAQPLEQTHRHVGVDLGVKHLAVTSDGQFFAAPKYLRQSEAKLKKQQHAVSRKQRGSNRRRKAVKLLARQHERVANKRKDYAHKVSRTLVNRYDTIVFEDLNIQAMGKNHALAKSIADSGWNGLVHYVTYKAESAGRRIIQVDPYLTSQICSGCSEIVKKPLAVRIHWCPHCGTTLDRDVNAARNILARARLQVS</sequence>
<evidence type="ECO:0000256" key="1">
    <source>
        <dbReference type="ARBA" id="ARBA00008761"/>
    </source>
</evidence>
<keyword evidence="3" id="KW-0815">Transposition</keyword>
<keyword evidence="10" id="KW-1185">Reference proteome</keyword>
<keyword evidence="5" id="KW-0233">DNA recombination</keyword>
<accession>A0ABX1Z6V7</accession>
<evidence type="ECO:0000259" key="7">
    <source>
        <dbReference type="Pfam" id="PF01385"/>
    </source>
</evidence>
<name>A0ABX1Z6V7_9BACL</name>
<keyword evidence="4" id="KW-0238">DNA-binding</keyword>
<comment type="similarity">
    <text evidence="2">In the N-terminal section; belongs to the transposase 2 family.</text>
</comment>
<evidence type="ECO:0000259" key="8">
    <source>
        <dbReference type="Pfam" id="PF07282"/>
    </source>
</evidence>
<reference evidence="9 10" key="1">
    <citation type="submission" date="2019-10" db="EMBL/GenBank/DDBJ databases">
        <title>Description of Paenibacillus choica sp. nov.</title>
        <authorList>
            <person name="Carlier A."/>
            <person name="Qi S."/>
        </authorList>
    </citation>
    <scope>NUCLEOTIDE SEQUENCE [LARGE SCALE GENOMIC DNA]</scope>
    <source>
        <strain evidence="9 10">LMG 31460</strain>
    </source>
</reference>
<dbReference type="InterPro" id="IPR051399">
    <property type="entry name" value="RNA-guided_DNA_endo/Transpos"/>
</dbReference>
<organism evidence="9 10">
    <name type="scientific">Paenibacillus germinis</name>
    <dbReference type="NCBI Taxonomy" id="2654979"/>
    <lineage>
        <taxon>Bacteria</taxon>
        <taxon>Bacillati</taxon>
        <taxon>Bacillota</taxon>
        <taxon>Bacilli</taxon>
        <taxon>Bacillales</taxon>
        <taxon>Paenibacillaceae</taxon>
        <taxon>Paenibacillus</taxon>
    </lineage>
</organism>
<proteinExistence type="inferred from homology"/>
<dbReference type="PANTHER" id="PTHR30405">
    <property type="entry name" value="TRANSPOSASE"/>
    <property type="match status" value="1"/>
</dbReference>
<feature type="compositionally biased region" description="Basic residues" evidence="6">
    <location>
        <begin position="90"/>
        <end position="109"/>
    </location>
</feature>
<dbReference type="Pfam" id="PF01385">
    <property type="entry name" value="OrfB_IS605"/>
    <property type="match status" value="1"/>
</dbReference>
<feature type="domain" description="Cas12f1-like TNB" evidence="8">
    <location>
        <begin position="167"/>
        <end position="232"/>
    </location>
</feature>
<gene>
    <name evidence="9" type="ORF">GC102_25680</name>
</gene>
<dbReference type="PANTHER" id="PTHR30405:SF25">
    <property type="entry name" value="RNA-GUIDED DNA ENDONUCLEASE INSQ-RELATED"/>
    <property type="match status" value="1"/>
</dbReference>
<dbReference type="InterPro" id="IPR001959">
    <property type="entry name" value="Transposase"/>
</dbReference>
<dbReference type="Proteomes" id="UP000658690">
    <property type="component" value="Unassembled WGS sequence"/>
</dbReference>
<feature type="region of interest" description="Disordered" evidence="6">
    <location>
        <begin position="89"/>
        <end position="109"/>
    </location>
</feature>
<evidence type="ECO:0000256" key="3">
    <source>
        <dbReference type="ARBA" id="ARBA00022578"/>
    </source>
</evidence>
<evidence type="ECO:0000313" key="10">
    <source>
        <dbReference type="Proteomes" id="UP000658690"/>
    </source>
</evidence>
<evidence type="ECO:0000256" key="6">
    <source>
        <dbReference type="SAM" id="MobiDB-lite"/>
    </source>
</evidence>
<evidence type="ECO:0000256" key="4">
    <source>
        <dbReference type="ARBA" id="ARBA00023125"/>
    </source>
</evidence>